<feature type="compositionally biased region" description="Gly residues" evidence="1">
    <location>
        <begin position="238"/>
        <end position="257"/>
    </location>
</feature>
<feature type="compositionally biased region" description="Low complexity" evidence="1">
    <location>
        <begin position="193"/>
        <end position="212"/>
    </location>
</feature>
<evidence type="ECO:0000313" key="3">
    <source>
        <dbReference type="Proteomes" id="UP001172159"/>
    </source>
</evidence>
<sequence length="314" mass="32139">MSKPDIKWCKKPECGQVVDTPNNICVYCGTNQNDPHVAAGGGGGGVNAVYADPDAIKPFSLDRLMSASFQPPPPVDHNISFGYRSSHDGPPAGEGHSRSGSTTPKPTHHQQQQPPPPPPPPSQARQPQQMFDPARGTFVPRRQNTGPAPHPHSRSSSMTDSSAMIPVTTSMSSLSLTSTAGPTGNPYPGNYQPPSARTASPSVPPASRSSSPAPAPAPAPTPISSRTRSAGQKASSRGGRGGGSGGSGSGIGGSGGKKGGRKGGRIPTLPLLLLGRLEVEVAAVGRRIRVIRGAVVAGRARICWTAGGISGMRI</sequence>
<gene>
    <name evidence="2" type="ORF">B0T21DRAFT_441976</name>
</gene>
<proteinExistence type="predicted"/>
<keyword evidence="3" id="KW-1185">Reference proteome</keyword>
<dbReference type="Proteomes" id="UP001172159">
    <property type="component" value="Unassembled WGS sequence"/>
</dbReference>
<dbReference type="EMBL" id="JAUKTV010000007">
    <property type="protein sequence ID" value="KAK0735488.1"/>
    <property type="molecule type" value="Genomic_DNA"/>
</dbReference>
<reference evidence="2" key="1">
    <citation type="submission" date="2023-06" db="EMBL/GenBank/DDBJ databases">
        <title>Genome-scale phylogeny and comparative genomics of the fungal order Sordariales.</title>
        <authorList>
            <consortium name="Lawrence Berkeley National Laboratory"/>
            <person name="Hensen N."/>
            <person name="Bonometti L."/>
            <person name="Westerberg I."/>
            <person name="Brannstrom I.O."/>
            <person name="Guillou S."/>
            <person name="Cros-Aarteil S."/>
            <person name="Calhoun S."/>
            <person name="Haridas S."/>
            <person name="Kuo A."/>
            <person name="Mondo S."/>
            <person name="Pangilinan J."/>
            <person name="Riley R."/>
            <person name="Labutti K."/>
            <person name="Andreopoulos B."/>
            <person name="Lipzen A."/>
            <person name="Chen C."/>
            <person name="Yanf M."/>
            <person name="Daum C."/>
            <person name="Ng V."/>
            <person name="Clum A."/>
            <person name="Steindorff A."/>
            <person name="Ohm R."/>
            <person name="Martin F."/>
            <person name="Silar P."/>
            <person name="Natvig D."/>
            <person name="Lalanne C."/>
            <person name="Gautier V."/>
            <person name="Ament-Velasquez S.L."/>
            <person name="Kruys A."/>
            <person name="Hutchinson M.I."/>
            <person name="Powell A.J."/>
            <person name="Barry K."/>
            <person name="Miller A.N."/>
            <person name="Grigoriev I.V."/>
            <person name="Debuchy R."/>
            <person name="Gladieux P."/>
            <person name="Thoren M.H."/>
            <person name="Johannesson H."/>
        </authorList>
    </citation>
    <scope>NUCLEOTIDE SEQUENCE</scope>
    <source>
        <strain evidence="2">CBS 540.89</strain>
    </source>
</reference>
<dbReference type="AlphaFoldDB" id="A0AA40BJX6"/>
<comment type="caution">
    <text evidence="2">The sequence shown here is derived from an EMBL/GenBank/DDBJ whole genome shotgun (WGS) entry which is preliminary data.</text>
</comment>
<feature type="compositionally biased region" description="Pro residues" evidence="1">
    <location>
        <begin position="113"/>
        <end position="122"/>
    </location>
</feature>
<evidence type="ECO:0000256" key="1">
    <source>
        <dbReference type="SAM" id="MobiDB-lite"/>
    </source>
</evidence>
<accession>A0AA40BJX6</accession>
<evidence type="ECO:0000313" key="2">
    <source>
        <dbReference type="EMBL" id="KAK0735488.1"/>
    </source>
</evidence>
<organism evidence="2 3">
    <name type="scientific">Apiosordaria backusii</name>
    <dbReference type="NCBI Taxonomy" id="314023"/>
    <lineage>
        <taxon>Eukaryota</taxon>
        <taxon>Fungi</taxon>
        <taxon>Dikarya</taxon>
        <taxon>Ascomycota</taxon>
        <taxon>Pezizomycotina</taxon>
        <taxon>Sordariomycetes</taxon>
        <taxon>Sordariomycetidae</taxon>
        <taxon>Sordariales</taxon>
        <taxon>Lasiosphaeriaceae</taxon>
        <taxon>Apiosordaria</taxon>
    </lineage>
</organism>
<feature type="region of interest" description="Disordered" evidence="1">
    <location>
        <begin position="67"/>
        <end position="267"/>
    </location>
</feature>
<feature type="compositionally biased region" description="Low complexity" evidence="1">
    <location>
        <begin position="154"/>
        <end position="179"/>
    </location>
</feature>
<protein>
    <submittedName>
        <fullName evidence="2">Uncharacterized protein</fullName>
    </submittedName>
</protein>
<name>A0AA40BJX6_9PEZI</name>